<dbReference type="OrthoDB" id="5125140at2"/>
<reference evidence="2 3" key="1">
    <citation type="submission" date="2020-03" db="EMBL/GenBank/DDBJ databases">
        <title>Chryseoglobus sp. isolated from a deep-sea seamount.</title>
        <authorList>
            <person name="Zhang D.-C."/>
        </authorList>
    </citation>
    <scope>NUCLEOTIDE SEQUENCE [LARGE SCALE GENOMIC DNA]</scope>
    <source>
        <strain evidence="2 3">KN1116</strain>
    </source>
</reference>
<accession>A0A9E5JLG7</accession>
<protein>
    <submittedName>
        <fullName evidence="2">Uncharacterized protein</fullName>
    </submittedName>
</protein>
<feature type="transmembrane region" description="Helical" evidence="1">
    <location>
        <begin position="78"/>
        <end position="96"/>
    </location>
</feature>
<dbReference type="RefSeq" id="WP_152581965.1">
    <property type="nucleotide sequence ID" value="NZ_VIKT02000001.1"/>
</dbReference>
<gene>
    <name evidence="2" type="ORF">FK219_000665</name>
</gene>
<keyword evidence="3" id="KW-1185">Reference proteome</keyword>
<feature type="transmembrane region" description="Helical" evidence="1">
    <location>
        <begin position="102"/>
        <end position="126"/>
    </location>
</feature>
<evidence type="ECO:0000313" key="3">
    <source>
        <dbReference type="Proteomes" id="UP000818266"/>
    </source>
</evidence>
<evidence type="ECO:0000256" key="1">
    <source>
        <dbReference type="SAM" id="Phobius"/>
    </source>
</evidence>
<comment type="caution">
    <text evidence="2">The sequence shown here is derived from an EMBL/GenBank/DDBJ whole genome shotgun (WGS) entry which is preliminary data.</text>
</comment>
<proteinExistence type="predicted"/>
<organism evidence="2 3">
    <name type="scientific">Microcella pacifica</name>
    <dbReference type="NCBI Taxonomy" id="2591847"/>
    <lineage>
        <taxon>Bacteria</taxon>
        <taxon>Bacillati</taxon>
        <taxon>Actinomycetota</taxon>
        <taxon>Actinomycetes</taxon>
        <taxon>Micrococcales</taxon>
        <taxon>Microbacteriaceae</taxon>
        <taxon>Microcella</taxon>
    </lineage>
</organism>
<dbReference type="AlphaFoldDB" id="A0A9E5JLG7"/>
<dbReference type="Proteomes" id="UP000818266">
    <property type="component" value="Unassembled WGS sequence"/>
</dbReference>
<keyword evidence="1" id="KW-1133">Transmembrane helix</keyword>
<keyword evidence="1" id="KW-0472">Membrane</keyword>
<evidence type="ECO:0000313" key="2">
    <source>
        <dbReference type="EMBL" id="NHF61764.1"/>
    </source>
</evidence>
<feature type="transmembrane region" description="Helical" evidence="1">
    <location>
        <begin position="9"/>
        <end position="33"/>
    </location>
</feature>
<sequence>MSDTRRTPLVILLVTILALEAVFLAVVTVALTVELVGQQADFPVTALALVGLTALVVVWLVAMTAGVWRARAWTRGSILVYHFLQLAIGVGSLQGFVPRPDIASWIIIPSIVGIVLALTPTITEYLSRRD</sequence>
<dbReference type="EMBL" id="VIKT02000001">
    <property type="protein sequence ID" value="NHF61764.1"/>
    <property type="molecule type" value="Genomic_DNA"/>
</dbReference>
<feature type="transmembrane region" description="Helical" evidence="1">
    <location>
        <begin position="45"/>
        <end position="66"/>
    </location>
</feature>
<keyword evidence="1" id="KW-0812">Transmembrane</keyword>
<name>A0A9E5JLG7_9MICO</name>